<dbReference type="GO" id="GO:0006710">
    <property type="term" value="P:androgen catabolic process"/>
    <property type="evidence" value="ECO:0007669"/>
    <property type="project" value="Ensembl"/>
</dbReference>
<feature type="compositionally biased region" description="Acidic residues" evidence="1">
    <location>
        <begin position="103"/>
        <end position="113"/>
    </location>
</feature>
<feature type="region of interest" description="Disordered" evidence="1">
    <location>
        <begin position="280"/>
        <end position="314"/>
    </location>
</feature>
<dbReference type="GO" id="GO:0045893">
    <property type="term" value="P:positive regulation of DNA-templated transcription"/>
    <property type="evidence" value="ECO:0007669"/>
    <property type="project" value="Ensembl"/>
</dbReference>
<gene>
    <name evidence="4" type="primary">SPP1</name>
</gene>
<dbReference type="GeneID" id="110209849"/>
<feature type="compositionally biased region" description="Basic and acidic residues" evidence="1">
    <location>
        <begin position="302"/>
        <end position="314"/>
    </location>
</feature>
<dbReference type="OMA" id="HSAEDHH"/>
<dbReference type="GO" id="GO:0007155">
    <property type="term" value="P:cell adhesion"/>
    <property type="evidence" value="ECO:0007669"/>
    <property type="project" value="Ensembl"/>
</dbReference>
<organism evidence="3 4">
    <name type="scientific">Phascolarctos cinereus</name>
    <name type="common">Koala</name>
    <dbReference type="NCBI Taxonomy" id="38626"/>
    <lineage>
        <taxon>Eukaryota</taxon>
        <taxon>Metazoa</taxon>
        <taxon>Chordata</taxon>
        <taxon>Craniata</taxon>
        <taxon>Vertebrata</taxon>
        <taxon>Euteleostomi</taxon>
        <taxon>Mammalia</taxon>
        <taxon>Metatheria</taxon>
        <taxon>Diprotodontia</taxon>
        <taxon>Phascolarctidae</taxon>
        <taxon>Phascolarctos</taxon>
    </lineage>
</organism>
<evidence type="ECO:0000256" key="1">
    <source>
        <dbReference type="SAM" id="MobiDB-lite"/>
    </source>
</evidence>
<dbReference type="GO" id="GO:0001649">
    <property type="term" value="P:osteoblast differentiation"/>
    <property type="evidence" value="ECO:0007669"/>
    <property type="project" value="TreeGrafter"/>
</dbReference>
<dbReference type="GO" id="GO:0005615">
    <property type="term" value="C:extracellular space"/>
    <property type="evidence" value="ECO:0007669"/>
    <property type="project" value="Ensembl"/>
</dbReference>
<evidence type="ECO:0000256" key="2">
    <source>
        <dbReference type="SAM" id="SignalP"/>
    </source>
</evidence>
<name>A0A6P5KIB7_PHACI</name>
<dbReference type="GO" id="GO:0071394">
    <property type="term" value="P:cellular response to testosterone stimulus"/>
    <property type="evidence" value="ECO:0007669"/>
    <property type="project" value="Ensembl"/>
</dbReference>
<dbReference type="RefSeq" id="XP_020844236.1">
    <property type="nucleotide sequence ID" value="XM_020988577.1"/>
</dbReference>
<reference evidence="4" key="1">
    <citation type="submission" date="2025-08" db="UniProtKB">
        <authorList>
            <consortium name="RefSeq"/>
        </authorList>
    </citation>
    <scope>IDENTIFICATION</scope>
    <source>
        <tissue evidence="4">Spleen</tissue>
    </source>
</reference>
<dbReference type="KEGG" id="pcw:110209849"/>
<dbReference type="PANTHER" id="PTHR10607:SF1">
    <property type="entry name" value="OSTEOPONTIN"/>
    <property type="match status" value="1"/>
</dbReference>
<keyword evidence="2" id="KW-0732">Signal</keyword>
<dbReference type="InterPro" id="IPR002038">
    <property type="entry name" value="Osteopontin"/>
</dbReference>
<dbReference type="FunCoup" id="A0A6P5KIB7">
    <property type="interactions" value="722"/>
</dbReference>
<dbReference type="GO" id="GO:0005178">
    <property type="term" value="F:integrin binding"/>
    <property type="evidence" value="ECO:0007669"/>
    <property type="project" value="Ensembl"/>
</dbReference>
<sequence>MRTTVICFCLLGIISAWPVKQQINSGSSEEKPLYSKHPDFVATWLNDDPSQKQTLLATQNSVSSEESTEDLQETLPTNSDEIPDDIDDDDNEDGDEGHKSTDSDDSDESDEVVTDFPTATPVTSSFLPDGPTRGDNGGRGDSVAYGLRSKVGVPYRSSEQVHDITEEDLTSQMESYESEKIHKVFPLSQNLAKVSAWNSNSKDSNEASHPDEHSVETQSHEQLKSYRLEQNSYDSQQQSDSHGSQENDKVSQEFHSPEVDKDSQEFRKLQVNKISQEFRSQEVHLANDPESVENAKHLKLHSSHEIDSASSEVH</sequence>
<feature type="region of interest" description="Disordered" evidence="1">
    <location>
        <begin position="196"/>
        <end position="268"/>
    </location>
</feature>
<evidence type="ECO:0000313" key="4">
    <source>
        <dbReference type="RefSeq" id="XP_020844236.1"/>
    </source>
</evidence>
<feature type="chain" id="PRO_5027798378" evidence="2">
    <location>
        <begin position="17"/>
        <end position="314"/>
    </location>
</feature>
<dbReference type="SMART" id="SM00017">
    <property type="entry name" value="OSTEO"/>
    <property type="match status" value="1"/>
</dbReference>
<protein>
    <submittedName>
        <fullName evidence="4">Osteopontin</fullName>
    </submittedName>
</protein>
<accession>A0A6P5KIB7</accession>
<dbReference type="GO" id="GO:0050840">
    <property type="term" value="F:extracellular matrix binding"/>
    <property type="evidence" value="ECO:0007669"/>
    <property type="project" value="TreeGrafter"/>
</dbReference>
<feature type="signal peptide" evidence="2">
    <location>
        <begin position="1"/>
        <end position="16"/>
    </location>
</feature>
<keyword evidence="3" id="KW-1185">Reference proteome</keyword>
<dbReference type="Proteomes" id="UP000515140">
    <property type="component" value="Unplaced"/>
</dbReference>
<dbReference type="AlphaFoldDB" id="A0A6P5KIB7"/>
<dbReference type="InParanoid" id="A0A6P5KIB7"/>
<feature type="compositionally biased region" description="Low complexity" evidence="1">
    <location>
        <begin position="230"/>
        <end position="242"/>
    </location>
</feature>
<dbReference type="GO" id="GO:0033280">
    <property type="term" value="P:response to vitamin D"/>
    <property type="evidence" value="ECO:0007669"/>
    <property type="project" value="Ensembl"/>
</dbReference>
<dbReference type="CTD" id="6696"/>
<dbReference type="PRINTS" id="PR00216">
    <property type="entry name" value="OSTEOPONTIN"/>
</dbReference>
<proteinExistence type="predicted"/>
<dbReference type="GO" id="GO:0005794">
    <property type="term" value="C:Golgi apparatus"/>
    <property type="evidence" value="ECO:0007669"/>
    <property type="project" value="Ensembl"/>
</dbReference>
<dbReference type="GO" id="GO:0045780">
    <property type="term" value="P:positive regulation of bone resorption"/>
    <property type="evidence" value="ECO:0007669"/>
    <property type="project" value="TreeGrafter"/>
</dbReference>
<dbReference type="PANTHER" id="PTHR10607">
    <property type="entry name" value="OSTEOPONTIN"/>
    <property type="match status" value="1"/>
</dbReference>
<feature type="region of interest" description="Disordered" evidence="1">
    <location>
        <begin position="51"/>
        <end position="178"/>
    </location>
</feature>
<feature type="compositionally biased region" description="Basic and acidic residues" evidence="1">
    <location>
        <begin position="203"/>
        <end position="227"/>
    </location>
</feature>
<feature type="compositionally biased region" description="Polar residues" evidence="1">
    <location>
        <begin position="51"/>
        <end position="65"/>
    </location>
</feature>
<feature type="compositionally biased region" description="Acidic residues" evidence="1">
    <location>
        <begin position="81"/>
        <end position="95"/>
    </location>
</feature>
<dbReference type="Pfam" id="PF00865">
    <property type="entry name" value="Osteopontin"/>
    <property type="match status" value="1"/>
</dbReference>
<evidence type="ECO:0000313" key="3">
    <source>
        <dbReference type="Proteomes" id="UP000515140"/>
    </source>
</evidence>
<feature type="compositionally biased region" description="Basic and acidic residues" evidence="1">
    <location>
        <begin position="243"/>
        <end position="268"/>
    </location>
</feature>
<dbReference type="GO" id="GO:2000866">
    <property type="term" value="P:positive regulation of estradiol secretion"/>
    <property type="evidence" value="ECO:0007669"/>
    <property type="project" value="Ensembl"/>
</dbReference>